<organism evidence="1 2">
    <name type="scientific">Hymenobacter tibetensis</name>
    <dbReference type="NCBI Taxonomy" id="497967"/>
    <lineage>
        <taxon>Bacteria</taxon>
        <taxon>Pseudomonadati</taxon>
        <taxon>Bacteroidota</taxon>
        <taxon>Cytophagia</taxon>
        <taxon>Cytophagales</taxon>
        <taxon>Hymenobacteraceae</taxon>
        <taxon>Hymenobacter</taxon>
    </lineage>
</organism>
<evidence type="ECO:0000313" key="2">
    <source>
        <dbReference type="Proteomes" id="UP000831113"/>
    </source>
</evidence>
<sequence length="100" mass="11582">MLDKIQNWLENGQQIGKAIYELKDQQLYHTSVAIQKWQDLYKVSVTEIAEANMVAEQFDFDEVSTFRSFDEVVVFFAHNSPVALLELKPLKGQKLFNPAF</sequence>
<dbReference type="Proteomes" id="UP000831113">
    <property type="component" value="Chromosome"/>
</dbReference>
<gene>
    <name evidence="1" type="ORF">MTX78_04220</name>
</gene>
<name>A0ABY4D3T7_9BACT</name>
<proteinExistence type="predicted"/>
<accession>A0ABY4D3T7</accession>
<evidence type="ECO:0000313" key="1">
    <source>
        <dbReference type="EMBL" id="UOG75806.1"/>
    </source>
</evidence>
<dbReference type="EMBL" id="CP094669">
    <property type="protein sequence ID" value="UOG75806.1"/>
    <property type="molecule type" value="Genomic_DNA"/>
</dbReference>
<dbReference type="RefSeq" id="WP_243800195.1">
    <property type="nucleotide sequence ID" value="NZ_CP094669.1"/>
</dbReference>
<protein>
    <submittedName>
        <fullName evidence="1">Uncharacterized protein</fullName>
    </submittedName>
</protein>
<reference evidence="1 2" key="1">
    <citation type="submission" date="2022-03" db="EMBL/GenBank/DDBJ databases">
        <title>Hymenobactersp. isolated from the air.</title>
        <authorList>
            <person name="Won M."/>
            <person name="Kwon S.-W."/>
        </authorList>
    </citation>
    <scope>NUCLEOTIDE SEQUENCE [LARGE SCALE GENOMIC DNA]</scope>
    <source>
        <strain evidence="1 2">KACC 21982</strain>
    </source>
</reference>
<keyword evidence="2" id="KW-1185">Reference proteome</keyword>